<name>A0A078AQZ1_STYLE</name>
<proteinExistence type="predicted"/>
<dbReference type="EMBL" id="CCKQ01012063">
    <property type="protein sequence ID" value="CDW83667.1"/>
    <property type="molecule type" value="Genomic_DNA"/>
</dbReference>
<gene>
    <name evidence="1" type="primary">Contig10174.g10867</name>
    <name evidence="1" type="ORF">STYLEM_12715</name>
</gene>
<dbReference type="InParanoid" id="A0A078AQZ1"/>
<accession>A0A078AQZ1</accession>
<organism evidence="1 2">
    <name type="scientific">Stylonychia lemnae</name>
    <name type="common">Ciliate</name>
    <dbReference type="NCBI Taxonomy" id="5949"/>
    <lineage>
        <taxon>Eukaryota</taxon>
        <taxon>Sar</taxon>
        <taxon>Alveolata</taxon>
        <taxon>Ciliophora</taxon>
        <taxon>Intramacronucleata</taxon>
        <taxon>Spirotrichea</taxon>
        <taxon>Stichotrichia</taxon>
        <taxon>Sporadotrichida</taxon>
        <taxon>Oxytrichidae</taxon>
        <taxon>Stylonychinae</taxon>
        <taxon>Stylonychia</taxon>
    </lineage>
</organism>
<keyword evidence="2" id="KW-1185">Reference proteome</keyword>
<dbReference type="Proteomes" id="UP000039865">
    <property type="component" value="Unassembled WGS sequence"/>
</dbReference>
<reference evidence="1 2" key="1">
    <citation type="submission" date="2014-06" db="EMBL/GenBank/DDBJ databases">
        <authorList>
            <person name="Swart Estienne"/>
        </authorList>
    </citation>
    <scope>NUCLEOTIDE SEQUENCE [LARGE SCALE GENOMIC DNA]</scope>
    <source>
        <strain evidence="1 2">130c</strain>
    </source>
</reference>
<protein>
    <submittedName>
        <fullName evidence="1">Uncharacterized protein</fullName>
    </submittedName>
</protein>
<sequence length="218" mass="25108">MDKDTKESLLNKNVSDQMDNQFFAQQFEVTQKGDINLNNDDFPPPQDDKTHKIQEEKQLTIPEIMEQASALEQHAVQEFPFNSKDSKAQIGRDSNLVYAPQNLKLIQFWSLNGRKDVNSIEIQENVHEIKVTDYFIIAQVTDQDKRAYFIYDAFSLKYLGKAESARNIMIEAKSTKDLLIISDSRGIINTISINDKSRITYIQRKSIDVSLEKRDAEA</sequence>
<evidence type="ECO:0000313" key="2">
    <source>
        <dbReference type="Proteomes" id="UP000039865"/>
    </source>
</evidence>
<evidence type="ECO:0000313" key="1">
    <source>
        <dbReference type="EMBL" id="CDW83667.1"/>
    </source>
</evidence>
<dbReference type="AlphaFoldDB" id="A0A078AQZ1"/>